<name>A0AAE4MAB2_9EURY</name>
<dbReference type="InterPro" id="IPR026350">
    <property type="entry name" value="GxxExxY"/>
</dbReference>
<dbReference type="Pfam" id="PF13366">
    <property type="entry name" value="PDDEXK_3"/>
    <property type="match status" value="1"/>
</dbReference>
<dbReference type="Proteomes" id="UP001273136">
    <property type="component" value="Unassembled WGS sequence"/>
</dbReference>
<evidence type="ECO:0008006" key="3">
    <source>
        <dbReference type="Google" id="ProtNLM"/>
    </source>
</evidence>
<evidence type="ECO:0000313" key="2">
    <source>
        <dbReference type="Proteomes" id="UP001273136"/>
    </source>
</evidence>
<comment type="caution">
    <text evidence="1">The sequence shown here is derived from an EMBL/GenBank/DDBJ whole genome shotgun (WGS) entry which is preliminary data.</text>
</comment>
<organism evidence="1 2">
    <name type="scientific">Methanorbis furvi</name>
    <dbReference type="NCBI Taxonomy" id="3028299"/>
    <lineage>
        <taxon>Archaea</taxon>
        <taxon>Methanobacteriati</taxon>
        <taxon>Methanobacteriota</taxon>
        <taxon>Stenosarchaea group</taxon>
        <taxon>Methanomicrobia</taxon>
        <taxon>Methanomicrobiales</taxon>
        <taxon>Methanocorpusculaceae</taxon>
        <taxon>Methanorbis</taxon>
    </lineage>
</organism>
<dbReference type="EMBL" id="JAWDKA010000003">
    <property type="protein sequence ID" value="MDV0441457.1"/>
    <property type="molecule type" value="Genomic_DNA"/>
</dbReference>
<accession>A0AAE4MAB2</accession>
<gene>
    <name evidence="1" type="ORF">McpAg1_06480</name>
</gene>
<keyword evidence="2" id="KW-1185">Reference proteome</keyword>
<dbReference type="RefSeq" id="WP_338093858.1">
    <property type="nucleotide sequence ID" value="NZ_JAWDKA010000003.1"/>
</dbReference>
<protein>
    <recommendedName>
        <fullName evidence="3">GxxExxY protein</fullName>
    </recommendedName>
</protein>
<proteinExistence type="predicted"/>
<evidence type="ECO:0000313" key="1">
    <source>
        <dbReference type="EMBL" id="MDV0441457.1"/>
    </source>
</evidence>
<sequence length="143" mass="16493">MSSIMRDDDCYCGLLADDTHKIIGAAMEVYNILGSGFLENVYRDALGVEFAARDFSYEQEKLVNIFYKEVKLPSYYKADLMCFGNIILELKAKKELTKEDEAQLVNYLKATGIPVGLLFNFGNPRRLEWRRLIYTDKRYSGMC</sequence>
<dbReference type="NCBIfam" id="TIGR04256">
    <property type="entry name" value="GxxExxY"/>
    <property type="match status" value="1"/>
</dbReference>
<dbReference type="AlphaFoldDB" id="A0AAE4MAB2"/>
<reference evidence="1" key="1">
    <citation type="submission" date="2023-06" db="EMBL/GenBank/DDBJ databases">
        <title>Genome sequence of Methancorpusculaceae sp. Ag1.</title>
        <authorList>
            <person name="Protasov E."/>
            <person name="Platt K."/>
            <person name="Poehlein A."/>
            <person name="Daniel R."/>
            <person name="Brune A."/>
        </authorList>
    </citation>
    <scope>NUCLEOTIDE SEQUENCE</scope>
    <source>
        <strain evidence="1">Ag1</strain>
    </source>
</reference>